<feature type="domain" description="GST N-terminal" evidence="5">
    <location>
        <begin position="38"/>
        <end position="93"/>
    </location>
</feature>
<name>A0AAE1YZB3_9LAMI</name>
<organism evidence="7 8">
    <name type="scientific">Sesamum alatum</name>
    <dbReference type="NCBI Taxonomy" id="300844"/>
    <lineage>
        <taxon>Eukaryota</taxon>
        <taxon>Viridiplantae</taxon>
        <taxon>Streptophyta</taxon>
        <taxon>Embryophyta</taxon>
        <taxon>Tracheophyta</taxon>
        <taxon>Spermatophyta</taxon>
        <taxon>Magnoliopsida</taxon>
        <taxon>eudicotyledons</taxon>
        <taxon>Gunneridae</taxon>
        <taxon>Pentapetalae</taxon>
        <taxon>asterids</taxon>
        <taxon>lamiids</taxon>
        <taxon>Lamiales</taxon>
        <taxon>Pedaliaceae</taxon>
        <taxon>Sesamum</taxon>
    </lineage>
</organism>
<evidence type="ECO:0000313" key="8">
    <source>
        <dbReference type="Proteomes" id="UP001293254"/>
    </source>
</evidence>
<dbReference type="Gene3D" id="3.40.30.10">
    <property type="entry name" value="Glutaredoxin"/>
    <property type="match status" value="1"/>
</dbReference>
<dbReference type="InterPro" id="IPR040079">
    <property type="entry name" value="Glutathione_S-Trfase"/>
</dbReference>
<dbReference type="PROSITE" id="PS50405">
    <property type="entry name" value="GST_CTER"/>
    <property type="match status" value="1"/>
</dbReference>
<dbReference type="SFLD" id="SFLDG00358">
    <property type="entry name" value="Main_(cytGST)"/>
    <property type="match status" value="1"/>
</dbReference>
<evidence type="ECO:0000256" key="1">
    <source>
        <dbReference type="ARBA" id="ARBA00022679"/>
    </source>
</evidence>
<gene>
    <name evidence="7" type="ORF">Salat_0240600</name>
</gene>
<keyword evidence="3" id="KW-0963">Cytoplasm</keyword>
<dbReference type="SUPFAM" id="SSF52833">
    <property type="entry name" value="Thioredoxin-like"/>
    <property type="match status" value="1"/>
</dbReference>
<dbReference type="PROSITE" id="PS50404">
    <property type="entry name" value="GST_NTER"/>
    <property type="match status" value="1"/>
</dbReference>
<dbReference type="InterPro" id="IPR004045">
    <property type="entry name" value="Glutathione_S-Trfase_N"/>
</dbReference>
<comment type="similarity">
    <text evidence="3">Belongs to the GST superfamily.</text>
</comment>
<sequence>MVRLHKHRRIFCVRFLSTLAVFMPSPYETLESHWLKRGIEYEYREEDLANKSPLLLEMNPVHKKIPVLIHNGKPVSESLVILEYIDEVWKDKSPLLPSDPYQRAQARFWADFVDKKIYNGGRRVWFGKGEKQGGKKELMDGLKLLEGELGEKAYFGGDKFGFLDVAFIPFYSCFDSCESCGKLEIEEHFPKLIAWAKRCMHKDSVSKTMAMADPAKIHEYILMIRKKYGIE</sequence>
<dbReference type="InterPro" id="IPR036249">
    <property type="entry name" value="Thioredoxin-like_sf"/>
</dbReference>
<keyword evidence="4" id="KW-0732">Signal</keyword>
<dbReference type="InterPro" id="IPR010987">
    <property type="entry name" value="Glutathione-S-Trfase_C-like"/>
</dbReference>
<feature type="signal peptide" evidence="4">
    <location>
        <begin position="1"/>
        <end position="20"/>
    </location>
</feature>
<dbReference type="SFLD" id="SFLDG01152">
    <property type="entry name" value="Main.3:_Omega-_and_Tau-like"/>
    <property type="match status" value="1"/>
</dbReference>
<dbReference type="PANTHER" id="PTHR11260">
    <property type="entry name" value="GLUTATHIONE S-TRANSFERASE, GST, SUPERFAMILY, GST DOMAIN CONTAINING"/>
    <property type="match status" value="1"/>
</dbReference>
<dbReference type="Pfam" id="PF13410">
    <property type="entry name" value="GST_C_2"/>
    <property type="match status" value="1"/>
</dbReference>
<dbReference type="EMBL" id="JACGWO010000001">
    <property type="protein sequence ID" value="KAK4439059.1"/>
    <property type="molecule type" value="Genomic_DNA"/>
</dbReference>
<comment type="function">
    <text evidence="3">Is involved in the conjugation of reduced glutathione to a wide number of exogenous and endogenous hydrophobic electrophiles.</text>
</comment>
<accession>A0AAE1YZB3</accession>
<dbReference type="InterPro" id="IPR045073">
    <property type="entry name" value="Omega/Tau-like"/>
</dbReference>
<evidence type="ECO:0000259" key="5">
    <source>
        <dbReference type="PROSITE" id="PS50404"/>
    </source>
</evidence>
<evidence type="ECO:0000256" key="4">
    <source>
        <dbReference type="SAM" id="SignalP"/>
    </source>
</evidence>
<dbReference type="Pfam" id="PF02798">
    <property type="entry name" value="GST_N"/>
    <property type="match status" value="1"/>
</dbReference>
<dbReference type="Proteomes" id="UP001293254">
    <property type="component" value="Unassembled WGS sequence"/>
</dbReference>
<dbReference type="SFLD" id="SFLDS00019">
    <property type="entry name" value="Glutathione_Transferase_(cytos"/>
    <property type="match status" value="1"/>
</dbReference>
<proteinExistence type="inferred from homology"/>
<dbReference type="PANTHER" id="PTHR11260:SF773">
    <property type="entry name" value="GLUTATHIONE S-TRANSFERASE U26"/>
    <property type="match status" value="1"/>
</dbReference>
<dbReference type="SUPFAM" id="SSF47616">
    <property type="entry name" value="GST C-terminal domain-like"/>
    <property type="match status" value="1"/>
</dbReference>
<evidence type="ECO:0000256" key="2">
    <source>
        <dbReference type="ARBA" id="ARBA00047960"/>
    </source>
</evidence>
<dbReference type="GO" id="GO:0005829">
    <property type="term" value="C:cytosol"/>
    <property type="evidence" value="ECO:0007669"/>
    <property type="project" value="UniProtKB-SubCell"/>
</dbReference>
<dbReference type="InterPro" id="IPR045074">
    <property type="entry name" value="GST_C_Tau"/>
</dbReference>
<dbReference type="GO" id="GO:0004364">
    <property type="term" value="F:glutathione transferase activity"/>
    <property type="evidence" value="ECO:0007669"/>
    <property type="project" value="UniProtKB-UniRule"/>
</dbReference>
<evidence type="ECO:0000259" key="6">
    <source>
        <dbReference type="PROSITE" id="PS50405"/>
    </source>
</evidence>
<dbReference type="Gene3D" id="1.20.1050.10">
    <property type="match status" value="1"/>
</dbReference>
<reference evidence="7" key="1">
    <citation type="submission" date="2020-06" db="EMBL/GenBank/DDBJ databases">
        <authorList>
            <person name="Li T."/>
            <person name="Hu X."/>
            <person name="Zhang T."/>
            <person name="Song X."/>
            <person name="Zhang H."/>
            <person name="Dai N."/>
            <person name="Sheng W."/>
            <person name="Hou X."/>
            <person name="Wei L."/>
        </authorList>
    </citation>
    <scope>NUCLEOTIDE SEQUENCE</scope>
    <source>
        <strain evidence="7">3651</strain>
        <tissue evidence="7">Leaf</tissue>
    </source>
</reference>
<feature type="domain" description="GST C-terminal" evidence="6">
    <location>
        <begin position="99"/>
        <end position="230"/>
    </location>
</feature>
<dbReference type="EC" id="2.5.1.18" evidence="3"/>
<keyword evidence="8" id="KW-1185">Reference proteome</keyword>
<reference evidence="7" key="2">
    <citation type="journal article" date="2024" name="Plant">
        <title>Genomic evolution and insights into agronomic trait innovations of Sesamum species.</title>
        <authorList>
            <person name="Miao H."/>
            <person name="Wang L."/>
            <person name="Qu L."/>
            <person name="Liu H."/>
            <person name="Sun Y."/>
            <person name="Le M."/>
            <person name="Wang Q."/>
            <person name="Wei S."/>
            <person name="Zheng Y."/>
            <person name="Lin W."/>
            <person name="Duan Y."/>
            <person name="Cao H."/>
            <person name="Xiong S."/>
            <person name="Wang X."/>
            <person name="Wei L."/>
            <person name="Li C."/>
            <person name="Ma Q."/>
            <person name="Ju M."/>
            <person name="Zhao R."/>
            <person name="Li G."/>
            <person name="Mu C."/>
            <person name="Tian Q."/>
            <person name="Mei H."/>
            <person name="Zhang T."/>
            <person name="Gao T."/>
            <person name="Zhang H."/>
        </authorList>
    </citation>
    <scope>NUCLEOTIDE SEQUENCE</scope>
    <source>
        <strain evidence="7">3651</strain>
    </source>
</reference>
<protein>
    <recommendedName>
        <fullName evidence="3">Glutathione S-transferase</fullName>
        <ecNumber evidence="3">2.5.1.18</ecNumber>
    </recommendedName>
</protein>
<dbReference type="FunFam" id="1.20.1050.10:FF:000018">
    <property type="entry name" value="Glutathione S-transferase U20"/>
    <property type="match status" value="1"/>
</dbReference>
<dbReference type="CDD" id="cd03185">
    <property type="entry name" value="GST_C_Tau"/>
    <property type="match status" value="1"/>
</dbReference>
<comment type="caution">
    <text evidence="7">The sequence shown here is derived from an EMBL/GenBank/DDBJ whole genome shotgun (WGS) entry which is preliminary data.</text>
</comment>
<comment type="subcellular location">
    <subcellularLocation>
        <location evidence="3">Cytoplasm</location>
        <location evidence="3">Cytosol</location>
    </subcellularLocation>
</comment>
<dbReference type="AlphaFoldDB" id="A0AAE1YZB3"/>
<keyword evidence="1 3" id="KW-0808">Transferase</keyword>
<feature type="chain" id="PRO_5042023239" description="Glutathione S-transferase" evidence="4">
    <location>
        <begin position="21"/>
        <end position="231"/>
    </location>
</feature>
<dbReference type="CDD" id="cd03058">
    <property type="entry name" value="GST_N_Tau"/>
    <property type="match status" value="1"/>
</dbReference>
<dbReference type="GO" id="GO:0006749">
    <property type="term" value="P:glutathione metabolic process"/>
    <property type="evidence" value="ECO:0007669"/>
    <property type="project" value="InterPro"/>
</dbReference>
<comment type="catalytic activity">
    <reaction evidence="2 3">
        <text>RX + glutathione = an S-substituted glutathione + a halide anion + H(+)</text>
        <dbReference type="Rhea" id="RHEA:16437"/>
        <dbReference type="ChEBI" id="CHEBI:15378"/>
        <dbReference type="ChEBI" id="CHEBI:16042"/>
        <dbReference type="ChEBI" id="CHEBI:17792"/>
        <dbReference type="ChEBI" id="CHEBI:57925"/>
        <dbReference type="ChEBI" id="CHEBI:90779"/>
        <dbReference type="EC" id="2.5.1.18"/>
    </reaction>
</comment>
<dbReference type="InterPro" id="IPR036282">
    <property type="entry name" value="Glutathione-S-Trfase_C_sf"/>
</dbReference>
<evidence type="ECO:0000313" key="7">
    <source>
        <dbReference type="EMBL" id="KAK4439059.1"/>
    </source>
</evidence>
<evidence type="ECO:0000256" key="3">
    <source>
        <dbReference type="RuleBase" id="RU369102"/>
    </source>
</evidence>